<proteinExistence type="predicted"/>
<dbReference type="AlphaFoldDB" id="A0A8D8BKE8"/>
<organism evidence="2">
    <name type="scientific">Culex pipiens</name>
    <name type="common">House mosquito</name>
    <dbReference type="NCBI Taxonomy" id="7175"/>
    <lineage>
        <taxon>Eukaryota</taxon>
        <taxon>Metazoa</taxon>
        <taxon>Ecdysozoa</taxon>
        <taxon>Arthropoda</taxon>
        <taxon>Hexapoda</taxon>
        <taxon>Insecta</taxon>
        <taxon>Pterygota</taxon>
        <taxon>Neoptera</taxon>
        <taxon>Endopterygota</taxon>
        <taxon>Diptera</taxon>
        <taxon>Nematocera</taxon>
        <taxon>Culicoidea</taxon>
        <taxon>Culicidae</taxon>
        <taxon>Culicinae</taxon>
        <taxon>Culicini</taxon>
        <taxon>Culex</taxon>
        <taxon>Culex</taxon>
    </lineage>
</organism>
<evidence type="ECO:0000256" key="1">
    <source>
        <dbReference type="SAM" id="MobiDB-lite"/>
    </source>
</evidence>
<feature type="region of interest" description="Disordered" evidence="1">
    <location>
        <begin position="73"/>
        <end position="103"/>
    </location>
</feature>
<accession>A0A8D8BKE8</accession>
<dbReference type="EMBL" id="HBUE01080589">
    <property type="protein sequence ID" value="CAG6477346.1"/>
    <property type="molecule type" value="Transcribed_RNA"/>
</dbReference>
<evidence type="ECO:0000313" key="2">
    <source>
        <dbReference type="EMBL" id="CAG6477346.1"/>
    </source>
</evidence>
<sequence length="103" mass="10504">MNVVSRRDVGSVVAAGVGSLLTMAMLLTGPPVGTSFAAESGNCSRCCLRCCCCCCYIFDARWCLDWVSSVARPASAAVPPRRGPTPVSGAGPPRTPVCAGPGI</sequence>
<name>A0A8D8BKE8_CULPI</name>
<protein>
    <submittedName>
        <fullName evidence="2">(northern house mosquito) hypothetical protein</fullName>
    </submittedName>
</protein>
<reference evidence="2" key="1">
    <citation type="submission" date="2021-05" db="EMBL/GenBank/DDBJ databases">
        <authorList>
            <person name="Alioto T."/>
            <person name="Alioto T."/>
            <person name="Gomez Garrido J."/>
        </authorList>
    </citation>
    <scope>NUCLEOTIDE SEQUENCE</scope>
</reference>